<name>W5NIK9_LEPOC</name>
<feature type="compositionally biased region" description="Basic and acidic residues" evidence="10">
    <location>
        <begin position="244"/>
        <end position="267"/>
    </location>
</feature>
<feature type="coiled-coil region" evidence="9">
    <location>
        <begin position="814"/>
        <end position="876"/>
    </location>
</feature>
<comment type="similarity">
    <text evidence="2">Belongs to the CEP162 family.</text>
</comment>
<feature type="region of interest" description="Disordered" evidence="10">
    <location>
        <begin position="541"/>
        <end position="566"/>
    </location>
</feature>
<keyword evidence="7 9" id="KW-0175">Coiled coil</keyword>
<feature type="coiled-coil region" evidence="9">
    <location>
        <begin position="740"/>
        <end position="774"/>
    </location>
</feature>
<evidence type="ECO:0000256" key="3">
    <source>
        <dbReference type="ARBA" id="ARBA00021406"/>
    </source>
</evidence>
<keyword evidence="8" id="KW-0206">Cytoskeleton</keyword>
<dbReference type="Proteomes" id="UP000018468">
    <property type="component" value="Linkage group LG1"/>
</dbReference>
<dbReference type="eggNOG" id="ENOG502QSPF">
    <property type="taxonomic scope" value="Eukaryota"/>
</dbReference>
<evidence type="ECO:0000313" key="12">
    <source>
        <dbReference type="Proteomes" id="UP000018468"/>
    </source>
</evidence>
<feature type="region of interest" description="Disordered" evidence="10">
    <location>
        <begin position="241"/>
        <end position="279"/>
    </location>
</feature>
<dbReference type="InParanoid" id="W5NIK9"/>
<protein>
    <recommendedName>
        <fullName evidence="3">Centrosomal protein of 162 kDa</fullName>
    </recommendedName>
</protein>
<evidence type="ECO:0000256" key="4">
    <source>
        <dbReference type="ARBA" id="ARBA00022490"/>
    </source>
</evidence>
<evidence type="ECO:0000313" key="11">
    <source>
        <dbReference type="Ensembl" id="ENSLOCP00000020468.1"/>
    </source>
</evidence>
<evidence type="ECO:0000256" key="9">
    <source>
        <dbReference type="SAM" id="Coils"/>
    </source>
</evidence>
<dbReference type="GeneTree" id="ENSGT00390000009631"/>
<feature type="compositionally biased region" description="Basic and acidic residues" evidence="10">
    <location>
        <begin position="397"/>
        <end position="416"/>
    </location>
</feature>
<feature type="coiled-coil region" evidence="9">
    <location>
        <begin position="975"/>
        <end position="1006"/>
    </location>
</feature>
<keyword evidence="4" id="KW-0963">Cytoplasm</keyword>
<keyword evidence="5" id="KW-0493">Microtubule</keyword>
<dbReference type="GO" id="GO:0005879">
    <property type="term" value="C:axonemal microtubule"/>
    <property type="evidence" value="ECO:0000318"/>
    <property type="project" value="GO_Central"/>
</dbReference>
<evidence type="ECO:0000256" key="10">
    <source>
        <dbReference type="SAM" id="MobiDB-lite"/>
    </source>
</evidence>
<organism evidence="11 12">
    <name type="scientific">Lepisosteus oculatus</name>
    <name type="common">Spotted gar</name>
    <dbReference type="NCBI Taxonomy" id="7918"/>
    <lineage>
        <taxon>Eukaryota</taxon>
        <taxon>Metazoa</taxon>
        <taxon>Chordata</taxon>
        <taxon>Craniata</taxon>
        <taxon>Vertebrata</taxon>
        <taxon>Euteleostomi</taxon>
        <taxon>Actinopterygii</taxon>
        <taxon>Neopterygii</taxon>
        <taxon>Holostei</taxon>
        <taxon>Semionotiformes</taxon>
        <taxon>Lepisosteidae</taxon>
        <taxon>Lepisosteus</taxon>
    </lineage>
</organism>
<sequence length="1355" mass="154335">MSRRFTKEELDEQFEQFLKESVSDDSIDLGSSQRPSVLDSLGKAAKKETANAPPRPWWNSDDDDNDVSSGRGMLGTGKNFLKSVRSSQPIKEEDEDQKEKKPGDHQETNPVSFSRDSLEPEESVVASGPDQSAAGFGMDTLDEEEEKARFFAKLESGVSSTIDYSKLNKELDSTGSTVIATLRYKSWTIPLCSKISFSASVSPNYSEDFEDDTSEKEGHDQKSEAPAMLAKVSLLDSLESTAEAQKRNITNEKADKEMENTEPREQEMTGTGRDAVSYGQSGASDMEALHEAYRKINYSFGDSDGYHEIPEHLHSLQMLVTRQKPVSDLPTAEELMKPIGVGPGFARGFALQPVSTLVPLSSNFGHILCINWSPPSAASDDYFSGGPNKENFSGILRAREDTKTVKQSKIADEVDHLMNPQTPSKQIKSPQTKNKKTVSGSSQSTKSYGFSKSSSSVKQSSPASERKTLNQGMKRNSTKHKSPADPAAVRTKVQSYTNIYTGGDSQALHPTQSGLKMNNELIASVQSFAAFLQQQVMLSPLQDSGSREQDRVEHRNMSVKKSEEAQERWSSEHVLVEELKAQLIQKEKELKNQEEELKFAHSKEVFNLKQENYILQTKVNELAYSGKKRSWKIYSATDPVTEDKLKLIEKELKEQEILIQGYHQENEKLYRQVKELQNQNKLNEDKMFKENQRLMTELASTKEQITRNNLQKVPDNGSEQSRDHSFTELLTQLRAAQGGEARLMEEVRRLKQDKQSLELDLEVMKKERDLAKAQAVYVSGDKTFEMKVMGEKYNQEIADLKKRLQWYAENQELLDKDTMRLQAATSEIEKLKEQVEKLKAEVGNRNIQQQRKMKERVGDAKRIQDLERQVKEMEEIIRRRHPNSLPALIYAAASAGEGGAAAKPETVTFLEKRVQRLEAELQGKDEEAKRSLRAMEQQYHKIKIQYEQRISELEQLLSHKLIPEREESDQWAAEAGALGEELKQLREAYQAKEDALQREIETLQNQLLPTKQKVAENCRKSPQRPEKQVEGTYKIKLDKLNQEVAAKNKTIQELSRTVEKLQKERRSLLSRQTGDGKMNKNKSVPRADRNSTGAVEGFPATWDEKDYQPHAFAGSHISEVLQDNERLEREVERLALDMDQQRVKLQAAVAQAECEARRTQEETAEYVSSLKAEHQKELEHLVTHHALEHSSSKVAELSNKVSTQEIMIRHLRDQVSELQKTKEALAVLHVREETLQTQMAKLLEELREAKEAHTPELKHFSALERKIKNMEIRHLQREQELQQIIEQTRRIVHEEQQQEVSKWKRLAQQKTGELEAFRVELDSILDVLRELQRQGVVIPAPHTAAQRVTGLDWRT</sequence>
<feature type="region of interest" description="Disordered" evidence="10">
    <location>
        <begin position="203"/>
        <end position="224"/>
    </location>
</feature>
<dbReference type="PANTHER" id="PTHR34031">
    <property type="entry name" value="CENTROSOMAL PROTEIN OF 162 KDA"/>
    <property type="match status" value="1"/>
</dbReference>
<dbReference type="Bgee" id="ENSLOCG00000016570">
    <property type="expression patterns" value="Expressed in testis and 12 other cell types or tissues"/>
</dbReference>
<evidence type="ECO:0000256" key="6">
    <source>
        <dbReference type="ARBA" id="ARBA00022794"/>
    </source>
</evidence>
<dbReference type="GO" id="GO:0001947">
    <property type="term" value="P:heart looping"/>
    <property type="evidence" value="ECO:0007669"/>
    <property type="project" value="Ensembl"/>
</dbReference>
<dbReference type="Ensembl" id="ENSLOCT00000020503.1">
    <property type="protein sequence ID" value="ENSLOCP00000020468.1"/>
    <property type="gene ID" value="ENSLOCG00000016570.1"/>
</dbReference>
<dbReference type="GO" id="GO:0034451">
    <property type="term" value="C:centriolar satellite"/>
    <property type="evidence" value="ECO:0000318"/>
    <property type="project" value="GO_Central"/>
</dbReference>
<feature type="region of interest" description="Disordered" evidence="10">
    <location>
        <begin position="395"/>
        <end position="489"/>
    </location>
</feature>
<keyword evidence="6" id="KW-0970">Cilium biogenesis/degradation</keyword>
<dbReference type="FunCoup" id="W5NIK9">
    <property type="interactions" value="434"/>
</dbReference>
<keyword evidence="12" id="KW-1185">Reference proteome</keyword>
<feature type="compositionally biased region" description="Polar residues" evidence="10">
    <location>
        <begin position="419"/>
        <end position="432"/>
    </location>
</feature>
<evidence type="ECO:0000256" key="7">
    <source>
        <dbReference type="ARBA" id="ARBA00023054"/>
    </source>
</evidence>
<evidence type="ECO:0000256" key="1">
    <source>
        <dbReference type="ARBA" id="ARBA00004114"/>
    </source>
</evidence>
<feature type="region of interest" description="Disordered" evidence="10">
    <location>
        <begin position="1067"/>
        <end position="1095"/>
    </location>
</feature>
<evidence type="ECO:0000256" key="2">
    <source>
        <dbReference type="ARBA" id="ARBA00009485"/>
    </source>
</evidence>
<comment type="subcellular location">
    <subcellularLocation>
        <location evidence="1">Cytoplasm</location>
        <location evidence="1">Cytoskeleton</location>
        <location evidence="1">Microtubule organizing center</location>
        <location evidence="1">Centrosome</location>
        <location evidence="1">Centriole</location>
    </subcellularLocation>
</comment>
<feature type="coiled-coil region" evidence="9">
    <location>
        <begin position="645"/>
        <end position="693"/>
    </location>
</feature>
<feature type="region of interest" description="Disordered" evidence="10">
    <location>
        <begin position="20"/>
        <end position="141"/>
    </location>
</feature>
<proteinExistence type="inferred from homology"/>
<dbReference type="STRING" id="7918.ENSLOCP00000020468"/>
<feature type="coiled-coil region" evidence="9">
    <location>
        <begin position="907"/>
        <end position="938"/>
    </location>
</feature>
<feature type="compositionally biased region" description="Low complexity" evidence="10">
    <location>
        <begin position="437"/>
        <end position="461"/>
    </location>
</feature>
<dbReference type="PANTHER" id="PTHR34031:SF1">
    <property type="entry name" value="CENTROSOMAL PROTEIN OF 162 KDA"/>
    <property type="match status" value="1"/>
</dbReference>
<feature type="compositionally biased region" description="Basic and acidic residues" evidence="10">
    <location>
        <begin position="545"/>
        <end position="566"/>
    </location>
</feature>
<dbReference type="EMBL" id="AHAT01009248">
    <property type="status" value="NOT_ANNOTATED_CDS"/>
    <property type="molecule type" value="Genomic_DNA"/>
</dbReference>
<dbReference type="GO" id="GO:0005654">
    <property type="term" value="C:nucleoplasm"/>
    <property type="evidence" value="ECO:0000318"/>
    <property type="project" value="GO_Central"/>
</dbReference>
<dbReference type="GO" id="GO:0060271">
    <property type="term" value="P:cilium assembly"/>
    <property type="evidence" value="ECO:0000318"/>
    <property type="project" value="GO_Central"/>
</dbReference>
<dbReference type="HOGENOM" id="CLU_005179_0_0_1"/>
<accession>W5NIK9</accession>
<reference evidence="12" key="1">
    <citation type="submission" date="2011-12" db="EMBL/GenBank/DDBJ databases">
        <title>The Draft Genome of Lepisosteus oculatus.</title>
        <authorList>
            <consortium name="The Broad Institute Genome Assembly &amp; Analysis Group"/>
            <consortium name="Computational R&amp;D Group"/>
            <consortium name="and Sequencing Platform"/>
            <person name="Di Palma F."/>
            <person name="Alfoldi J."/>
            <person name="Johnson J."/>
            <person name="Berlin A."/>
            <person name="Gnerre S."/>
            <person name="Jaffe D."/>
            <person name="MacCallum I."/>
            <person name="Young S."/>
            <person name="Walker B.J."/>
            <person name="Lander E.S."/>
            <person name="Lindblad-Toh K."/>
        </authorList>
    </citation>
    <scope>NUCLEOTIDE SEQUENCE [LARGE SCALE GENOMIC DNA]</scope>
</reference>
<feature type="coiled-coil region" evidence="9">
    <location>
        <begin position="1194"/>
        <end position="1334"/>
    </location>
</feature>
<dbReference type="GO" id="GO:0005814">
    <property type="term" value="C:centriole"/>
    <property type="evidence" value="ECO:0000318"/>
    <property type="project" value="GO_Central"/>
</dbReference>
<evidence type="ECO:0000256" key="8">
    <source>
        <dbReference type="ARBA" id="ARBA00023212"/>
    </source>
</evidence>
<feature type="compositionally biased region" description="Basic and acidic residues" evidence="10">
    <location>
        <begin position="97"/>
        <end position="107"/>
    </location>
</feature>
<feature type="coiled-coil region" evidence="9">
    <location>
        <begin position="576"/>
        <end position="603"/>
    </location>
</feature>
<reference evidence="11" key="2">
    <citation type="submission" date="2025-08" db="UniProtKB">
        <authorList>
            <consortium name="Ensembl"/>
        </authorList>
    </citation>
    <scope>IDENTIFICATION</scope>
</reference>
<dbReference type="InterPro" id="IPR038774">
    <property type="entry name" value="CEP162-like"/>
</dbReference>
<reference evidence="11" key="3">
    <citation type="submission" date="2025-09" db="UniProtKB">
        <authorList>
            <consortium name="Ensembl"/>
        </authorList>
    </citation>
    <scope>IDENTIFICATION</scope>
</reference>
<evidence type="ECO:0000256" key="5">
    <source>
        <dbReference type="ARBA" id="ARBA00022701"/>
    </source>
</evidence>
<feature type="coiled-coil region" evidence="9">
    <location>
        <begin position="1117"/>
        <end position="1162"/>
    </location>
</feature>